<keyword evidence="3 7" id="KW-0032">Aminotransferase</keyword>
<evidence type="ECO:0000256" key="1">
    <source>
        <dbReference type="ARBA" id="ARBA00001933"/>
    </source>
</evidence>
<dbReference type="InParanoid" id="A0A1C4YTR0"/>
<proteinExistence type="inferred from homology"/>
<evidence type="ECO:0000313" key="7">
    <source>
        <dbReference type="EMBL" id="SCF23711.1"/>
    </source>
</evidence>
<feature type="domain" description="Aminotransferase class I/classII large" evidence="6">
    <location>
        <begin position="40"/>
        <end position="360"/>
    </location>
</feature>
<evidence type="ECO:0000256" key="4">
    <source>
        <dbReference type="ARBA" id="ARBA00022679"/>
    </source>
</evidence>
<evidence type="ECO:0000313" key="8">
    <source>
        <dbReference type="Proteomes" id="UP000198253"/>
    </source>
</evidence>
<evidence type="ECO:0000256" key="2">
    <source>
        <dbReference type="ARBA" id="ARBA00007441"/>
    </source>
</evidence>
<dbReference type="GO" id="GO:0006520">
    <property type="term" value="P:amino acid metabolic process"/>
    <property type="evidence" value="ECO:0007669"/>
    <property type="project" value="InterPro"/>
</dbReference>
<dbReference type="Pfam" id="PF00155">
    <property type="entry name" value="Aminotran_1_2"/>
    <property type="match status" value="1"/>
</dbReference>
<dbReference type="PANTHER" id="PTHR46383:SF1">
    <property type="entry name" value="ASPARTATE AMINOTRANSFERASE"/>
    <property type="match status" value="1"/>
</dbReference>
<dbReference type="Gene3D" id="3.90.1150.10">
    <property type="entry name" value="Aspartate Aminotransferase, domain 1"/>
    <property type="match status" value="1"/>
</dbReference>
<keyword evidence="4 7" id="KW-0808">Transferase</keyword>
<dbReference type="RefSeq" id="WP_088983250.1">
    <property type="nucleotide sequence ID" value="NZ_LT607413.1"/>
</dbReference>
<reference evidence="8" key="1">
    <citation type="submission" date="2016-06" db="EMBL/GenBank/DDBJ databases">
        <authorList>
            <person name="Varghese N."/>
            <person name="Submissions Spin"/>
        </authorList>
    </citation>
    <scope>NUCLEOTIDE SEQUENCE [LARGE SCALE GENOMIC DNA]</scope>
    <source>
        <strain evidence="8">DSM 43816</strain>
    </source>
</reference>
<evidence type="ECO:0000256" key="3">
    <source>
        <dbReference type="ARBA" id="ARBA00022576"/>
    </source>
</evidence>
<evidence type="ECO:0000259" key="6">
    <source>
        <dbReference type="Pfam" id="PF00155"/>
    </source>
</evidence>
<dbReference type="Gene3D" id="3.40.640.10">
    <property type="entry name" value="Type I PLP-dependent aspartate aminotransferase-like (Major domain)"/>
    <property type="match status" value="1"/>
</dbReference>
<protein>
    <submittedName>
        <fullName evidence="7">Aspartate/methionine/tyrosine aminotransferase</fullName>
    </submittedName>
</protein>
<accession>A0A1C4YTR0</accession>
<dbReference type="InterPro" id="IPR015424">
    <property type="entry name" value="PyrdxlP-dep_Trfase"/>
</dbReference>
<organism evidence="7 8">
    <name type="scientific">Micromonospora echinospora</name>
    <name type="common">Micromonospora purpurea</name>
    <dbReference type="NCBI Taxonomy" id="1877"/>
    <lineage>
        <taxon>Bacteria</taxon>
        <taxon>Bacillati</taxon>
        <taxon>Actinomycetota</taxon>
        <taxon>Actinomycetes</taxon>
        <taxon>Micromonosporales</taxon>
        <taxon>Micromonosporaceae</taxon>
        <taxon>Micromonospora</taxon>
    </lineage>
</organism>
<dbReference type="CDD" id="cd00609">
    <property type="entry name" value="AAT_like"/>
    <property type="match status" value="1"/>
</dbReference>
<dbReference type="InterPro" id="IPR015421">
    <property type="entry name" value="PyrdxlP-dep_Trfase_major"/>
</dbReference>
<gene>
    <name evidence="7" type="ORF">GA0070618_4318</name>
</gene>
<dbReference type="AlphaFoldDB" id="A0A1C4YTR0"/>
<name>A0A1C4YTR0_MICEC</name>
<dbReference type="InterPro" id="IPR050596">
    <property type="entry name" value="AspAT/PAT-like"/>
</dbReference>
<dbReference type="SUPFAM" id="SSF53383">
    <property type="entry name" value="PLP-dependent transferases"/>
    <property type="match status" value="1"/>
</dbReference>
<dbReference type="OrthoDB" id="3861823at2"/>
<dbReference type="InterPro" id="IPR004839">
    <property type="entry name" value="Aminotransferase_I/II_large"/>
</dbReference>
<dbReference type="GO" id="GO:0030170">
    <property type="term" value="F:pyridoxal phosphate binding"/>
    <property type="evidence" value="ECO:0007669"/>
    <property type="project" value="InterPro"/>
</dbReference>
<dbReference type="GO" id="GO:0008483">
    <property type="term" value="F:transaminase activity"/>
    <property type="evidence" value="ECO:0007669"/>
    <property type="project" value="UniProtKB-KW"/>
</dbReference>
<comment type="cofactor">
    <cofactor evidence="1">
        <name>pyridoxal 5'-phosphate</name>
        <dbReference type="ChEBI" id="CHEBI:597326"/>
    </cofactor>
</comment>
<comment type="similarity">
    <text evidence="2">Belongs to the class-I pyridoxal-phosphate-dependent aminotransferase family.</text>
</comment>
<sequence>MTAVANLTAMEVEALTDVDGSLNLTDGHARLALSPDQAAIVAALPTMFAEASRRRFPDIEREAHTAFLQAIGQHSAPIGTGRILSCYSSTLATDIVARALPNGSTIAVLHPTFDNIADLFVTRGLSLVPLSEEDHLDQVWPGPPVSGIVLTHPNNPTGLVTPKEHLRALAEHTVRHGQRLIIDASFRGQVRDAQYDTYAVLDEAGADWILIEDTGKLWPTHELKVGLLAYSARTELPIDRAFSESLLSASPVVLLLVTALARNWTEGGYEYSRALVERNRTAVREAIEAVGLRLADPASQISVARIALPDGGPDSSVLYQEMLSHGVHVLPCAPFHWADPQGGLRYIRLSLARPFEAVDTAARTLARSYVELTRATTAPVH</sequence>
<dbReference type="InterPro" id="IPR015422">
    <property type="entry name" value="PyrdxlP-dep_Trfase_small"/>
</dbReference>
<evidence type="ECO:0000256" key="5">
    <source>
        <dbReference type="ARBA" id="ARBA00022898"/>
    </source>
</evidence>
<dbReference type="EMBL" id="LT607413">
    <property type="protein sequence ID" value="SCF23711.1"/>
    <property type="molecule type" value="Genomic_DNA"/>
</dbReference>
<keyword evidence="8" id="KW-1185">Reference proteome</keyword>
<dbReference type="Proteomes" id="UP000198253">
    <property type="component" value="Chromosome I"/>
</dbReference>
<keyword evidence="5" id="KW-0663">Pyridoxal phosphate</keyword>
<dbReference type="PANTHER" id="PTHR46383">
    <property type="entry name" value="ASPARTATE AMINOTRANSFERASE"/>
    <property type="match status" value="1"/>
</dbReference>